<dbReference type="KEGG" id="mhk:DFR87_00755"/>
<accession>A0A2U9IR30</accession>
<proteinExistence type="predicted"/>
<dbReference type="OrthoDB" id="43753at2157"/>
<reference evidence="1 2" key="1">
    <citation type="submission" date="2018-05" db="EMBL/GenBank/DDBJ databases">
        <title>Complete Genome Sequences of Extremely Thermoacidophilic, Metal-Mobilizing Type-Strain Members of the Archaeal Family Sulfolobaceae: Acidianus brierleyi DSM-1651T, Acidianus sulfidivorans DSM-18786T, Metallosphaera hakonensis DSM-7519T, and Metallosphaera prunae DSM-10039T.</title>
        <authorList>
            <person name="Counts J.A."/>
            <person name="Kelly R.M."/>
        </authorList>
    </citation>
    <scope>NUCLEOTIDE SEQUENCE [LARGE SCALE GENOMIC DNA]</scope>
    <source>
        <strain evidence="1 2">HO1-1</strain>
    </source>
</reference>
<reference evidence="2" key="3">
    <citation type="submission" date="2020-03" db="EMBL/GenBank/DDBJ databases">
        <title>Sequencing and Assembly of Multiple Reported Metal-Biooxidizing Members of the Extremely Thermoacidophilic Archaeal Family Sulfolobaceae.</title>
        <authorList>
            <person name="Counts J.A."/>
            <person name="Kelly R.M."/>
        </authorList>
    </citation>
    <scope>NUCLEOTIDE SEQUENCE [LARGE SCALE GENOMIC DNA]</scope>
    <source>
        <strain evidence="2">HO1-1</strain>
    </source>
</reference>
<dbReference type="AlphaFoldDB" id="A0A2U9IR30"/>
<gene>
    <name evidence="1" type="ORF">DFR87_00755</name>
</gene>
<reference evidence="2" key="2">
    <citation type="submission" date="2020-03" db="EMBL/GenBank/DDBJ databases">
        <title>Complete Genome Sequences of Extremely Thermoacidophilic, Metal-Mobilizing Type-Strain Members of the Archaeal Family Sulfolobaceae: Acidianus brierleyi DSM-1651T, Acidianus sulfidivorans DSM-18786T, Metallosphaera hakonensis DSM-7519T, and Metallosphaera prunae DSM-10039T.</title>
        <authorList>
            <person name="Counts J.A."/>
            <person name="Kelly R.M."/>
        </authorList>
    </citation>
    <scope>NUCLEOTIDE SEQUENCE [LARGE SCALE GENOMIC DNA]</scope>
    <source>
        <strain evidence="2">HO1-1</strain>
    </source>
</reference>
<evidence type="ECO:0000313" key="1">
    <source>
        <dbReference type="EMBL" id="AWR98480.1"/>
    </source>
</evidence>
<keyword evidence="2" id="KW-1185">Reference proteome</keyword>
<dbReference type="EMBL" id="CP029287">
    <property type="protein sequence ID" value="AWR98480.1"/>
    <property type="molecule type" value="Genomic_DNA"/>
</dbReference>
<evidence type="ECO:0000313" key="2">
    <source>
        <dbReference type="Proteomes" id="UP000247586"/>
    </source>
</evidence>
<sequence>MEDLKELIEEVLEYAEEEIGNLEESKVRSIFEEFTRSEFFLKSYTDSQNVSMDFVVWYALIRRDPETDMTLAEKLLQNRGKDVMDKIRNVKIITGTFSIRDAQKIKDEYIIKIYNPDLGEFLVGADPSEWKELRKIKDLFVVECHIIEMEGKHHVIGAVEFVPVINEDGLLTFASVDRIMEKVDSTRLKHVEDVKVTERTKLSQCLSKYPAQWIDDICKALKIQGRVKDEKIDKIVELYLKDLNKVLEKLPREALEILGLMLKKGGIVKYSELSRKYMDDTTFFHHQPKTPLGILRFYCLVFVGKMNMNGKNYRVAIIPSDLREKLKEYVG</sequence>
<protein>
    <submittedName>
        <fullName evidence="1">Uncharacterized protein</fullName>
    </submittedName>
</protein>
<name>A0A2U9IR30_9CREN</name>
<dbReference type="GeneID" id="36833827"/>
<dbReference type="Proteomes" id="UP000247586">
    <property type="component" value="Chromosome"/>
</dbReference>
<organism evidence="1 2">
    <name type="scientific">Metallosphaera hakonensis JCM 8857 = DSM 7519</name>
    <dbReference type="NCBI Taxonomy" id="1293036"/>
    <lineage>
        <taxon>Archaea</taxon>
        <taxon>Thermoproteota</taxon>
        <taxon>Thermoprotei</taxon>
        <taxon>Sulfolobales</taxon>
        <taxon>Sulfolobaceae</taxon>
        <taxon>Metallosphaera</taxon>
    </lineage>
</organism>
<dbReference type="RefSeq" id="WP_110368701.1">
    <property type="nucleotide sequence ID" value="NZ_CP029287.2"/>
</dbReference>